<dbReference type="EnsemblMetazoa" id="AALB008746-RA">
    <property type="protein sequence ID" value="AALB008746-PA"/>
    <property type="gene ID" value="AALB008746"/>
</dbReference>
<reference evidence="1 2" key="1">
    <citation type="journal article" date="2017" name="G3 (Bethesda)">
        <title>The Physical Genome Mapping of Anopheles albimanus Corrected Scaffold Misassemblies and Identified Interarm Rearrangements in Genus Anopheles.</title>
        <authorList>
            <person name="Artemov G.N."/>
            <person name="Peery A.N."/>
            <person name="Jiang X."/>
            <person name="Tu Z."/>
            <person name="Stegniy V.N."/>
            <person name="Sharakhova M.V."/>
            <person name="Sharakhov I.V."/>
        </authorList>
    </citation>
    <scope>NUCLEOTIDE SEQUENCE [LARGE SCALE GENOMIC DNA]</scope>
    <source>
        <strain evidence="1 2">ALBI9_A</strain>
    </source>
</reference>
<dbReference type="VEuPathDB" id="VectorBase:AALB20_033693"/>
<dbReference type="VEuPathDB" id="VectorBase:AALB008746"/>
<dbReference type="AlphaFoldDB" id="A0A182FQC6"/>
<evidence type="ECO:0000313" key="2">
    <source>
        <dbReference type="Proteomes" id="UP000069272"/>
    </source>
</evidence>
<dbReference type="Proteomes" id="UP000069272">
    <property type="component" value="Chromosome 2R"/>
</dbReference>
<organism evidence="1 2">
    <name type="scientific">Anopheles albimanus</name>
    <name type="common">New world malaria mosquito</name>
    <dbReference type="NCBI Taxonomy" id="7167"/>
    <lineage>
        <taxon>Eukaryota</taxon>
        <taxon>Metazoa</taxon>
        <taxon>Ecdysozoa</taxon>
        <taxon>Arthropoda</taxon>
        <taxon>Hexapoda</taxon>
        <taxon>Insecta</taxon>
        <taxon>Pterygota</taxon>
        <taxon>Neoptera</taxon>
        <taxon>Endopterygota</taxon>
        <taxon>Diptera</taxon>
        <taxon>Nematocera</taxon>
        <taxon>Culicoidea</taxon>
        <taxon>Culicidae</taxon>
        <taxon>Anophelinae</taxon>
        <taxon>Anopheles</taxon>
    </lineage>
</organism>
<name>A0A182FQC6_ANOAL</name>
<reference evidence="1" key="2">
    <citation type="submission" date="2022-08" db="UniProtKB">
        <authorList>
            <consortium name="EnsemblMetazoa"/>
        </authorList>
    </citation>
    <scope>IDENTIFICATION</scope>
    <source>
        <strain evidence="1">STECLA/ALBI9_A</strain>
    </source>
</reference>
<protein>
    <submittedName>
        <fullName evidence="1">EB domain-containing protein</fullName>
    </submittedName>
</protein>
<accession>A0A182FQC6</accession>
<evidence type="ECO:0000313" key="1">
    <source>
        <dbReference type="EnsemblMetazoa" id="AALB008746-PA"/>
    </source>
</evidence>
<proteinExistence type="predicted"/>
<keyword evidence="2" id="KW-1185">Reference proteome</keyword>
<sequence length="149" mass="16921">MSPTTHALPDNGHCHTTFAGILKHPFRRLTTTFATGILAFPELNEYCRTSQDCRQHAYVCDTRQQVCSCAEGYRADDTGRICLGAVGRRCMYDSHCVTNAYCKGQMICTCKREYGFLADDNWSCQGAFFPESKELFNKQEHAKVPDRKF</sequence>